<evidence type="ECO:0000313" key="3">
    <source>
        <dbReference type="Proteomes" id="UP000031036"/>
    </source>
</evidence>
<dbReference type="PANTHER" id="PTHR11909">
    <property type="entry name" value="CASEIN KINASE-RELATED"/>
    <property type="match status" value="1"/>
</dbReference>
<dbReference type="SUPFAM" id="SSF56112">
    <property type="entry name" value="Protein kinase-like (PK-like)"/>
    <property type="match status" value="1"/>
</dbReference>
<dbReference type="EMBL" id="JPKZ01000334">
    <property type="protein sequence ID" value="KHN87795.1"/>
    <property type="molecule type" value="Genomic_DNA"/>
</dbReference>
<sequence>MDDMMMINRNTQSQKKPTMGDMFWGEIEEIPDNICGVVDNDKHAYFITATEDDSLVREYTLHTVYDDKAPDTRTHMLITRIDARNRKNTAVHRTVKVLLETKTRSVHFPKLVAYGKVRKLIFGENGDQEPERDPEWRGRPCAIVQYDATSVAALLSLSPTGTVPLEMSLVIGMGCVRALASLHRLGYVHRFVSPHSLAFANPISYDSLEGRILITDLSAVLPFPCKPRQYVPFVGTLRYSSVRAHRGREQGPSDDIISLIYMVAELVSGRLPWRSVFNHDRICDMKCLFYTTKEFKRLPREIRALYRTMYMTVSPTIIDYKYIIEQFQGAIRRRFPQQKRELPHWANIPLAEE</sequence>
<keyword evidence="2" id="KW-0808">Transferase</keyword>
<dbReference type="PROSITE" id="PS50011">
    <property type="entry name" value="PROTEIN_KINASE_DOM"/>
    <property type="match status" value="1"/>
</dbReference>
<dbReference type="STRING" id="6265.A0A0B2W3P3"/>
<keyword evidence="2" id="KW-0418">Kinase</keyword>
<dbReference type="OrthoDB" id="5817908at2759"/>
<dbReference type="Gene3D" id="1.10.510.10">
    <property type="entry name" value="Transferase(Phosphotransferase) domain 1"/>
    <property type="match status" value="1"/>
</dbReference>
<organism evidence="2 3">
    <name type="scientific">Toxocara canis</name>
    <name type="common">Canine roundworm</name>
    <dbReference type="NCBI Taxonomy" id="6265"/>
    <lineage>
        <taxon>Eukaryota</taxon>
        <taxon>Metazoa</taxon>
        <taxon>Ecdysozoa</taxon>
        <taxon>Nematoda</taxon>
        <taxon>Chromadorea</taxon>
        <taxon>Rhabditida</taxon>
        <taxon>Spirurina</taxon>
        <taxon>Ascaridomorpha</taxon>
        <taxon>Ascaridoidea</taxon>
        <taxon>Toxocaridae</taxon>
        <taxon>Toxocara</taxon>
    </lineage>
</organism>
<dbReference type="InterPro" id="IPR011009">
    <property type="entry name" value="Kinase-like_dom_sf"/>
</dbReference>
<dbReference type="OMA" id="CDMKCLF"/>
<evidence type="ECO:0000259" key="1">
    <source>
        <dbReference type="PROSITE" id="PS50011"/>
    </source>
</evidence>
<proteinExistence type="predicted"/>
<accession>A0A0B2W3P3</accession>
<dbReference type="GO" id="GO:0004672">
    <property type="term" value="F:protein kinase activity"/>
    <property type="evidence" value="ECO:0007669"/>
    <property type="project" value="InterPro"/>
</dbReference>
<dbReference type="InterPro" id="IPR000719">
    <property type="entry name" value="Prot_kinase_dom"/>
</dbReference>
<dbReference type="GO" id="GO:0005524">
    <property type="term" value="F:ATP binding"/>
    <property type="evidence" value="ECO:0007669"/>
    <property type="project" value="InterPro"/>
</dbReference>
<dbReference type="Proteomes" id="UP000031036">
    <property type="component" value="Unassembled WGS sequence"/>
</dbReference>
<evidence type="ECO:0000313" key="2">
    <source>
        <dbReference type="EMBL" id="KHN87795.1"/>
    </source>
</evidence>
<comment type="caution">
    <text evidence="2">The sequence shown here is derived from an EMBL/GenBank/DDBJ whole genome shotgun (WGS) entry which is preliminary data.</text>
</comment>
<name>A0A0B2W3P3_TOXCA</name>
<dbReference type="InterPro" id="IPR050235">
    <property type="entry name" value="CK1_Ser-Thr_kinase"/>
</dbReference>
<feature type="domain" description="Protein kinase" evidence="1">
    <location>
        <begin position="13"/>
        <end position="353"/>
    </location>
</feature>
<dbReference type="AlphaFoldDB" id="A0A0B2W3P3"/>
<reference evidence="2 3" key="1">
    <citation type="submission" date="2014-11" db="EMBL/GenBank/DDBJ databases">
        <title>Genetic blueprint of the zoonotic pathogen Toxocara canis.</title>
        <authorList>
            <person name="Zhu X.-Q."/>
            <person name="Korhonen P.K."/>
            <person name="Cai H."/>
            <person name="Young N.D."/>
            <person name="Nejsum P."/>
            <person name="von Samson-Himmelstjerna G."/>
            <person name="Boag P.R."/>
            <person name="Tan P."/>
            <person name="Li Q."/>
            <person name="Min J."/>
            <person name="Yang Y."/>
            <person name="Wang X."/>
            <person name="Fang X."/>
            <person name="Hall R.S."/>
            <person name="Hofmann A."/>
            <person name="Sternberg P.W."/>
            <person name="Jex A.R."/>
            <person name="Gasser R.B."/>
        </authorList>
    </citation>
    <scope>NUCLEOTIDE SEQUENCE [LARGE SCALE GENOMIC DNA]</scope>
    <source>
        <strain evidence="2">PN_DK_2014</strain>
    </source>
</reference>
<protein>
    <submittedName>
        <fullName evidence="2">Tau-tubulin kinase 2</fullName>
    </submittedName>
</protein>
<keyword evidence="3" id="KW-1185">Reference proteome</keyword>
<gene>
    <name evidence="2" type="primary">Ttbk2</name>
    <name evidence="2" type="ORF">Tcan_10050</name>
</gene>